<protein>
    <recommendedName>
        <fullName evidence="4">GLUG domain-containing protein</fullName>
    </recommendedName>
</protein>
<evidence type="ECO:0000313" key="3">
    <source>
        <dbReference type="Proteomes" id="UP000294682"/>
    </source>
</evidence>
<feature type="chain" id="PRO_5040850855" description="GLUG domain-containing protein" evidence="1">
    <location>
        <begin position="23"/>
        <end position="423"/>
    </location>
</feature>
<keyword evidence="3" id="KW-1185">Reference proteome</keyword>
<comment type="caution">
    <text evidence="2">The sequence shown here is derived from an EMBL/GenBank/DDBJ whole genome shotgun (WGS) entry which is preliminary data.</text>
</comment>
<dbReference type="EMBL" id="SLUK01000009">
    <property type="protein sequence ID" value="TCL42603.1"/>
    <property type="molecule type" value="Genomic_DNA"/>
</dbReference>
<organism evidence="2 3">
    <name type="scientific">Harryflintia acetispora</name>
    <dbReference type="NCBI Taxonomy" id="1849041"/>
    <lineage>
        <taxon>Bacteria</taxon>
        <taxon>Bacillati</taxon>
        <taxon>Bacillota</taxon>
        <taxon>Clostridia</taxon>
        <taxon>Eubacteriales</taxon>
        <taxon>Oscillospiraceae</taxon>
        <taxon>Harryflintia</taxon>
    </lineage>
</organism>
<evidence type="ECO:0000256" key="1">
    <source>
        <dbReference type="SAM" id="SignalP"/>
    </source>
</evidence>
<keyword evidence="1" id="KW-0732">Signal</keyword>
<reference evidence="2 3" key="1">
    <citation type="submission" date="2019-03" db="EMBL/GenBank/DDBJ databases">
        <title>Genomic Encyclopedia of Type Strains, Phase IV (KMG-IV): sequencing the most valuable type-strain genomes for metagenomic binning, comparative biology and taxonomic classification.</title>
        <authorList>
            <person name="Goeker M."/>
        </authorList>
    </citation>
    <scope>NUCLEOTIDE SEQUENCE [LARGE SCALE GENOMIC DNA]</scope>
    <source>
        <strain evidence="2 3">DSM 100433</strain>
    </source>
</reference>
<sequence>MKKLMIAVCLLILLACPARVHAAAGLSVELLSGKECDYGLNIPFTRSPRTKDYTFEVYPGASAAGSPMVQARVTITAAGQVTVHLPCAVDPAGPADYTLKVTAHVAPGRAGLDREGTLSKTFTTAPTCGCAAGTAGAFYAGNGTMQSPYRVSTPAQLQHLNRHLDAGLCFLQINDIDLTGYDSDGNAANGNWTPIGISSALFSGTYDGGGYTVSHATCSLTQNYPGLFGRNSGTIQNLGVTDSSFYTSRDNGGVLCGLSTGSIDRCYAQNSSITVGGLTAGGLVGYYSGGQKVSDCYTISCTANNSGSFSGGLVGAIDSGSILRCYSLGSTVSGPASGGLIGGVQPNSGGTASISGCYWQSASASHAFGLSNAGGLDAGCVQLAASGFATASNLPALSIGQEGSAWELLPGASHPTLKVFQTH</sequence>
<evidence type="ECO:0000313" key="2">
    <source>
        <dbReference type="EMBL" id="TCL42603.1"/>
    </source>
</evidence>
<dbReference type="PROSITE" id="PS51257">
    <property type="entry name" value="PROKAR_LIPOPROTEIN"/>
    <property type="match status" value="1"/>
</dbReference>
<evidence type="ECO:0008006" key="4">
    <source>
        <dbReference type="Google" id="ProtNLM"/>
    </source>
</evidence>
<feature type="signal peptide" evidence="1">
    <location>
        <begin position="1"/>
        <end position="22"/>
    </location>
</feature>
<name>A0A9X8UI42_9FIRM</name>
<dbReference type="Gene3D" id="2.160.20.110">
    <property type="match status" value="1"/>
</dbReference>
<proteinExistence type="predicted"/>
<dbReference type="RefSeq" id="WP_132084896.1">
    <property type="nucleotide sequence ID" value="NZ_SLUK01000009.1"/>
</dbReference>
<dbReference type="AlphaFoldDB" id="A0A9X8UI42"/>
<gene>
    <name evidence="2" type="ORF">EDD78_10970</name>
</gene>
<accession>A0A9X8UI42</accession>
<dbReference type="Proteomes" id="UP000294682">
    <property type="component" value="Unassembled WGS sequence"/>
</dbReference>